<gene>
    <name evidence="1" type="ORF">SAMN04489747_0914</name>
</gene>
<dbReference type="Proteomes" id="UP000198546">
    <property type="component" value="Chromosome i"/>
</dbReference>
<proteinExistence type="predicted"/>
<protein>
    <submittedName>
        <fullName evidence="1">Uncharacterized protein</fullName>
    </submittedName>
</protein>
<organism evidence="1 2">
    <name type="scientific">Auraticoccus monumenti</name>
    <dbReference type="NCBI Taxonomy" id="675864"/>
    <lineage>
        <taxon>Bacteria</taxon>
        <taxon>Bacillati</taxon>
        <taxon>Actinomycetota</taxon>
        <taxon>Actinomycetes</taxon>
        <taxon>Propionibacteriales</taxon>
        <taxon>Propionibacteriaceae</taxon>
        <taxon>Auraticoccus</taxon>
    </lineage>
</organism>
<reference evidence="1 2" key="1">
    <citation type="submission" date="2016-10" db="EMBL/GenBank/DDBJ databases">
        <authorList>
            <person name="de Groot N.N."/>
        </authorList>
    </citation>
    <scope>NUCLEOTIDE SEQUENCE [LARGE SCALE GENOMIC DNA]</scope>
    <source>
        <strain evidence="1 2">MON 2.2</strain>
    </source>
</reference>
<evidence type="ECO:0000313" key="2">
    <source>
        <dbReference type="Proteomes" id="UP000198546"/>
    </source>
</evidence>
<dbReference type="AlphaFoldDB" id="A0A1G6ULP1"/>
<dbReference type="EMBL" id="LT629688">
    <property type="protein sequence ID" value="SDD42174.1"/>
    <property type="molecule type" value="Genomic_DNA"/>
</dbReference>
<accession>A0A1G6ULP1</accession>
<evidence type="ECO:0000313" key="1">
    <source>
        <dbReference type="EMBL" id="SDD42174.1"/>
    </source>
</evidence>
<sequence length="48" mass="5056">MTGQPKCGMPRAMAAASVALAAVWLTGLGLLAITLRCARQAEEDQRAR</sequence>
<keyword evidence="2" id="KW-1185">Reference proteome</keyword>
<name>A0A1G6ULP1_9ACTN</name>
<dbReference type="STRING" id="675864.SAMN04489747_0914"/>